<evidence type="ECO:0000313" key="2">
    <source>
        <dbReference type="Proteomes" id="UP001059950"/>
    </source>
</evidence>
<organism evidence="1 2">
    <name type="scientific">Amphritea atlantica</name>
    <dbReference type="NCBI Taxonomy" id="355243"/>
    <lineage>
        <taxon>Bacteria</taxon>
        <taxon>Pseudomonadati</taxon>
        <taxon>Pseudomonadota</taxon>
        <taxon>Gammaproteobacteria</taxon>
        <taxon>Oceanospirillales</taxon>
        <taxon>Oceanospirillaceae</taxon>
        <taxon>Amphritea</taxon>
    </lineage>
</organism>
<dbReference type="EMBL" id="CP073344">
    <property type="protein sequence ID" value="UTW01763.1"/>
    <property type="molecule type" value="Genomic_DNA"/>
</dbReference>
<reference evidence="1" key="1">
    <citation type="submission" date="2021-04" db="EMBL/GenBank/DDBJ databases">
        <title>Oceanospirillales bacteria with DddD are important DMSP degraders in coastal seawater.</title>
        <authorList>
            <person name="Liu J."/>
        </authorList>
    </citation>
    <scope>NUCLEOTIDE SEQUENCE</scope>
    <source>
        <strain evidence="1">GY6</strain>
    </source>
</reference>
<proteinExistence type="predicted"/>
<sequence length="249" mass="29057">MIKAPKRPEKDKVIWRYMSLEKYLDFLLTKSIKFTQVSIAADQLEISLMLNRLEKNGSLVGKERILNGTNLHIDRMKKSHYISCWAGKEHECRSLWFSYLGGSHLGVAVKTTVRQFLESVNWDVYGYDYREVVYRDDFEDPEELQINTTLLNAKARAYSSEDEIRFCVSEDLIKLPEGEFSSENPPVTIDPETLPKVIPLELNLESLVNELWISPYCEDWQIDTIGEITCKLAPELRERMKRSDLNEWI</sequence>
<evidence type="ECO:0000313" key="1">
    <source>
        <dbReference type="EMBL" id="UTW01763.1"/>
    </source>
</evidence>
<evidence type="ECO:0008006" key="3">
    <source>
        <dbReference type="Google" id="ProtNLM"/>
    </source>
</evidence>
<gene>
    <name evidence="1" type="ORF">KDX31_10270</name>
</gene>
<protein>
    <recommendedName>
        <fullName evidence="3">DUF2971 domain-containing protein</fullName>
    </recommendedName>
</protein>
<dbReference type="Proteomes" id="UP001059950">
    <property type="component" value="Chromosome"/>
</dbReference>
<accession>A0ABY5GPW3</accession>
<name>A0ABY5GPW3_9GAMM</name>
<keyword evidence="2" id="KW-1185">Reference proteome</keyword>